<dbReference type="GO" id="GO:0006950">
    <property type="term" value="P:response to stress"/>
    <property type="evidence" value="ECO:0007669"/>
    <property type="project" value="TreeGrafter"/>
</dbReference>
<feature type="domain" description="HTH marR-type" evidence="1">
    <location>
        <begin position="10"/>
        <end position="141"/>
    </location>
</feature>
<proteinExistence type="predicted"/>
<dbReference type="Gene3D" id="1.10.10.10">
    <property type="entry name" value="Winged helix-like DNA-binding domain superfamily/Winged helix DNA-binding domain"/>
    <property type="match status" value="1"/>
</dbReference>
<dbReference type="OrthoDB" id="2287011at2"/>
<name>A0A2T5VG08_9HYPH</name>
<evidence type="ECO:0000259" key="1">
    <source>
        <dbReference type="PROSITE" id="PS50995"/>
    </source>
</evidence>
<dbReference type="SMART" id="SM00347">
    <property type="entry name" value="HTH_MARR"/>
    <property type="match status" value="1"/>
</dbReference>
<organism evidence="2 3">
    <name type="scientific">Breoghania corrubedonensis</name>
    <dbReference type="NCBI Taxonomy" id="665038"/>
    <lineage>
        <taxon>Bacteria</taxon>
        <taxon>Pseudomonadati</taxon>
        <taxon>Pseudomonadota</taxon>
        <taxon>Alphaproteobacteria</taxon>
        <taxon>Hyphomicrobiales</taxon>
        <taxon>Stappiaceae</taxon>
        <taxon>Breoghania</taxon>
    </lineage>
</organism>
<reference evidence="2 3" key="1">
    <citation type="submission" date="2018-04" db="EMBL/GenBank/DDBJ databases">
        <title>Genomic Encyclopedia of Archaeal and Bacterial Type Strains, Phase II (KMG-II): from individual species to whole genera.</title>
        <authorList>
            <person name="Goeker M."/>
        </authorList>
    </citation>
    <scope>NUCLEOTIDE SEQUENCE [LARGE SCALE GENOMIC DNA]</scope>
    <source>
        <strain evidence="2 3">DSM 23382</strain>
    </source>
</reference>
<gene>
    <name evidence="2" type="ORF">C8N35_101741</name>
</gene>
<dbReference type="PROSITE" id="PS50995">
    <property type="entry name" value="HTH_MARR_2"/>
    <property type="match status" value="1"/>
</dbReference>
<dbReference type="Proteomes" id="UP000244081">
    <property type="component" value="Unassembled WGS sequence"/>
</dbReference>
<sequence length="151" mass="16794">MGHFAMSDDLNCTCYRLRRADRRLSRLYEAALADTGVSIVQFAVFAELERLGGLGISALAKRLGTDRTTMTRTLDRMEGLGWVAVQKADDARLQRHVVTEAGRKVFRDAWRGWRRTETAIAKAMGGERLALLWELLGEAEKAARAANVAAE</sequence>
<dbReference type="Pfam" id="PF01047">
    <property type="entry name" value="MarR"/>
    <property type="match status" value="1"/>
</dbReference>
<keyword evidence="3" id="KW-1185">Reference proteome</keyword>
<evidence type="ECO:0000313" key="3">
    <source>
        <dbReference type="Proteomes" id="UP000244081"/>
    </source>
</evidence>
<dbReference type="InterPro" id="IPR000835">
    <property type="entry name" value="HTH_MarR-typ"/>
</dbReference>
<dbReference type="SUPFAM" id="SSF46785">
    <property type="entry name" value="Winged helix' DNA-binding domain"/>
    <property type="match status" value="1"/>
</dbReference>
<accession>A0A2T5VG08</accession>
<comment type="caution">
    <text evidence="2">The sequence shown here is derived from an EMBL/GenBank/DDBJ whole genome shotgun (WGS) entry which is preliminary data.</text>
</comment>
<dbReference type="PANTHER" id="PTHR33164">
    <property type="entry name" value="TRANSCRIPTIONAL REGULATOR, MARR FAMILY"/>
    <property type="match status" value="1"/>
</dbReference>
<dbReference type="EMBL" id="QAYG01000001">
    <property type="protein sequence ID" value="PTW62694.1"/>
    <property type="molecule type" value="Genomic_DNA"/>
</dbReference>
<dbReference type="InterPro" id="IPR036390">
    <property type="entry name" value="WH_DNA-bd_sf"/>
</dbReference>
<dbReference type="PANTHER" id="PTHR33164:SF105">
    <property type="entry name" value="TRANSCRIPTIONAL REPRESSOR PROTEIN-RELATED"/>
    <property type="match status" value="1"/>
</dbReference>
<dbReference type="GO" id="GO:0003700">
    <property type="term" value="F:DNA-binding transcription factor activity"/>
    <property type="evidence" value="ECO:0007669"/>
    <property type="project" value="InterPro"/>
</dbReference>
<evidence type="ECO:0000313" key="2">
    <source>
        <dbReference type="EMBL" id="PTW62694.1"/>
    </source>
</evidence>
<dbReference type="InterPro" id="IPR036388">
    <property type="entry name" value="WH-like_DNA-bd_sf"/>
</dbReference>
<dbReference type="AlphaFoldDB" id="A0A2T5VG08"/>
<dbReference type="InterPro" id="IPR039422">
    <property type="entry name" value="MarR/SlyA-like"/>
</dbReference>
<protein>
    <submittedName>
        <fullName evidence="2">MarR family transcriptional regulator</fullName>
    </submittedName>
</protein>